<dbReference type="InterPro" id="IPR011989">
    <property type="entry name" value="ARM-like"/>
</dbReference>
<dbReference type="Pfam" id="PF09066">
    <property type="entry name" value="B2-adapt-app_C"/>
    <property type="match status" value="1"/>
</dbReference>
<evidence type="ECO:0000256" key="3">
    <source>
        <dbReference type="ARBA" id="ARBA00022448"/>
    </source>
</evidence>
<feature type="domain" description="Beta-adaptin appendage C-terminal subdomain" evidence="7">
    <location>
        <begin position="623"/>
        <end position="735"/>
    </location>
</feature>
<proteinExistence type="inferred from homology"/>
<dbReference type="PIRSF" id="PIRSF002291">
    <property type="entry name" value="AP_complex_beta"/>
    <property type="match status" value="1"/>
</dbReference>
<evidence type="ECO:0000256" key="5">
    <source>
        <dbReference type="ARBA" id="ARBA00023136"/>
    </source>
</evidence>
<dbReference type="InterPro" id="IPR016342">
    <property type="entry name" value="AP_complex_bsu_1_2_4"/>
</dbReference>
<evidence type="ECO:0000313" key="9">
    <source>
        <dbReference type="RefSeq" id="XP_006815176.1"/>
    </source>
</evidence>
<comment type="subcellular location">
    <subcellularLocation>
        <location evidence="1">Endomembrane system</location>
    </subcellularLocation>
</comment>
<dbReference type="InterPro" id="IPR015151">
    <property type="entry name" value="B-adaptin_app_sub_C"/>
</dbReference>
<evidence type="ECO:0000313" key="8">
    <source>
        <dbReference type="Proteomes" id="UP000694865"/>
    </source>
</evidence>
<dbReference type="InterPro" id="IPR026739">
    <property type="entry name" value="AP_beta"/>
</dbReference>
<dbReference type="Gene3D" id="1.25.10.10">
    <property type="entry name" value="Leucine-rich Repeat Variant"/>
    <property type="match status" value="1"/>
</dbReference>
<dbReference type="InterPro" id="IPR002553">
    <property type="entry name" value="Clathrin/coatomer_adapt-like_N"/>
</dbReference>
<evidence type="ECO:0000256" key="4">
    <source>
        <dbReference type="ARBA" id="ARBA00022927"/>
    </source>
</evidence>
<dbReference type="PANTHER" id="PTHR11134">
    <property type="entry name" value="ADAPTOR COMPLEX SUBUNIT BETA FAMILY MEMBER"/>
    <property type="match status" value="1"/>
</dbReference>
<keyword evidence="8" id="KW-1185">Reference proteome</keyword>
<dbReference type="GeneID" id="100378959"/>
<keyword evidence="4 6" id="KW-0653">Protein transport</keyword>
<organism evidence="8 9">
    <name type="scientific">Saccoglossus kowalevskii</name>
    <name type="common">Acorn worm</name>
    <dbReference type="NCBI Taxonomy" id="10224"/>
    <lineage>
        <taxon>Eukaryota</taxon>
        <taxon>Metazoa</taxon>
        <taxon>Hemichordata</taxon>
        <taxon>Enteropneusta</taxon>
        <taxon>Harrimaniidae</taxon>
        <taxon>Saccoglossus</taxon>
    </lineage>
</organism>
<evidence type="ECO:0000256" key="1">
    <source>
        <dbReference type="ARBA" id="ARBA00004308"/>
    </source>
</evidence>
<keyword evidence="3 6" id="KW-0813">Transport</keyword>
<sequence length="740" mass="83817">MASYFATENNSDIQTLKMKLSSPSVQSDPTQCRLLLQRIIALMTQGFDMSELFTHIIKTAATSDIVQKKLVYLYMSTYAELKSDLALLAVNTLRKDCSDPNPMIRGLALRTMTSIRLPMLVEYTEQCLLTGLEDSSAYVRRVAVIGCLKIWNIAPNIITGHNVVDKLYNMLRDSDTIVVTNCLSVLDEILQPDGGIVINKNIAHYLLNRLSEFTEWGRSKILDLLLKYEPTQDEAFDIMNLIDGCLKHRNSAVSSSAIKLLLHLTKDMEDIHLQVFKQVTGPLLNLVTSSNSELAYTSLCHAQLLVKKAPDLFNTAYKKFFCRYNDPSYLKHKKIELLSLVCCEDNVQNIVNELSAYCTDVSVSLAEKSITALGDIVKYKPLCSQLCMKTLIHLLSLQLGYITSQVLITLQGLFLYERNACFISDVMEQIPECVSILDNSNGKAAMIWLIGHYGQSLSDSPYILEDMIDNISEEHSNLVKLHLITATTKLFFKRPAECQDMLGKLLEHCIEVENNVEVGDRASMYYRLLHEDINKAKEIINSSLCTVKEDDEKPCNTLHHIQCFGSLSVLFGQAKWKEIKLRERQQFTEKVQENETLVCREKEINTANLLSIDDGDCVAMETIKMKNSFTLTPEAFEGKWIANSASEILEFTVPSTLTAIEVEQRFNNHNVVTMATSQYETDPWKAFFYAQDTSEYLYLFELTLSKHDCKAVISLKWEGEEATTSPTEEFQKLCCIILNS</sequence>
<dbReference type="Gene3D" id="3.30.310.10">
    <property type="entry name" value="TATA-Binding Protein"/>
    <property type="match status" value="1"/>
</dbReference>
<name>A0ABM0M585_SACKO</name>
<comment type="similarity">
    <text evidence="2 6">Belongs to the adaptor complexes large subunit family.</text>
</comment>
<keyword evidence="5 6" id="KW-0472">Membrane</keyword>
<gene>
    <name evidence="9" type="primary">LOC100378959</name>
</gene>
<reference evidence="9" key="1">
    <citation type="submission" date="2025-08" db="UniProtKB">
        <authorList>
            <consortium name="RefSeq"/>
        </authorList>
    </citation>
    <scope>IDENTIFICATION</scope>
    <source>
        <tissue evidence="9">Testes</tissue>
    </source>
</reference>
<dbReference type="Pfam" id="PF01602">
    <property type="entry name" value="Adaptin_N"/>
    <property type="match status" value="1"/>
</dbReference>
<dbReference type="RefSeq" id="XP_006815176.1">
    <property type="nucleotide sequence ID" value="XM_006815113.1"/>
</dbReference>
<evidence type="ECO:0000256" key="6">
    <source>
        <dbReference type="PIRNR" id="PIRNR002291"/>
    </source>
</evidence>
<evidence type="ECO:0000256" key="2">
    <source>
        <dbReference type="ARBA" id="ARBA00006613"/>
    </source>
</evidence>
<dbReference type="Proteomes" id="UP000694865">
    <property type="component" value="Unplaced"/>
</dbReference>
<accession>A0ABM0M585</accession>
<dbReference type="SUPFAM" id="SSF48371">
    <property type="entry name" value="ARM repeat"/>
    <property type="match status" value="1"/>
</dbReference>
<dbReference type="SMART" id="SM01020">
    <property type="entry name" value="B2-adapt-app_C"/>
    <property type="match status" value="1"/>
</dbReference>
<evidence type="ECO:0000259" key="7">
    <source>
        <dbReference type="SMART" id="SM01020"/>
    </source>
</evidence>
<dbReference type="InterPro" id="IPR012295">
    <property type="entry name" value="TBP_dom_sf"/>
</dbReference>
<protein>
    <recommendedName>
        <fullName evidence="6">AP complex subunit beta</fullName>
    </recommendedName>
</protein>
<dbReference type="InterPro" id="IPR016024">
    <property type="entry name" value="ARM-type_fold"/>
</dbReference>